<feature type="domain" description="Major facilitator superfamily (MFS) profile" evidence="8">
    <location>
        <begin position="69"/>
        <end position="282"/>
    </location>
</feature>
<sequence length="282" mass="31251">MGKSSSTSEHLETLESEEGVVQAREFENAESAKTIQQSLLQSRQGGYFPMSTEEKAHSRALNRKLDWFLLPLCGLMYLFNGLDRSNIGNAQTDGFTTDLGIPATAINNATSLFFATYVPLMPISAAMSKKVGYTYWLGIILTGWGAMTLGHAFIKTEAQLIVLRLFIGVFEAGFYATVVSYLSLFYPRFDLAFRIAMFSSFYAMAGAFGGLIAYGSFHIDGPLQGWQYSVSVVGYLAYGLTLRLVNRWKAGKIAAMTAEQIEEENLGDERYADTKYTFVYGL</sequence>
<evidence type="ECO:0000313" key="10">
    <source>
        <dbReference type="Proteomes" id="UP000326198"/>
    </source>
</evidence>
<feature type="transmembrane region" description="Helical" evidence="7">
    <location>
        <begin position="65"/>
        <end position="82"/>
    </location>
</feature>
<feature type="transmembrane region" description="Helical" evidence="7">
    <location>
        <begin position="133"/>
        <end position="154"/>
    </location>
</feature>
<reference evidence="9 10" key="1">
    <citation type="submission" date="2019-04" db="EMBL/GenBank/DDBJ databases">
        <title>Friends and foes A comparative genomics studyof 23 Aspergillus species from section Flavi.</title>
        <authorList>
            <consortium name="DOE Joint Genome Institute"/>
            <person name="Kjaerbolling I."/>
            <person name="Vesth T."/>
            <person name="Frisvad J.C."/>
            <person name="Nybo J.L."/>
            <person name="Theobald S."/>
            <person name="Kildgaard S."/>
            <person name="Isbrandt T."/>
            <person name="Kuo A."/>
            <person name="Sato A."/>
            <person name="Lyhne E.K."/>
            <person name="Kogle M.E."/>
            <person name="Wiebenga A."/>
            <person name="Kun R.S."/>
            <person name="Lubbers R.J."/>
            <person name="Makela M.R."/>
            <person name="Barry K."/>
            <person name="Chovatia M."/>
            <person name="Clum A."/>
            <person name="Daum C."/>
            <person name="Haridas S."/>
            <person name="He G."/>
            <person name="LaButti K."/>
            <person name="Lipzen A."/>
            <person name="Mondo S."/>
            <person name="Riley R."/>
            <person name="Salamov A."/>
            <person name="Simmons B.A."/>
            <person name="Magnuson J.K."/>
            <person name="Henrissat B."/>
            <person name="Mortensen U.H."/>
            <person name="Larsen T.O."/>
            <person name="Devries R.P."/>
            <person name="Grigoriev I.V."/>
            <person name="Machida M."/>
            <person name="Baker S.E."/>
            <person name="Andersen M.R."/>
        </authorList>
    </citation>
    <scope>NUCLEOTIDE SEQUENCE [LARGE SCALE GENOMIC DNA]</scope>
    <source>
        <strain evidence="9 10">IBT 29228</strain>
    </source>
</reference>
<dbReference type="Gene3D" id="1.20.1250.20">
    <property type="entry name" value="MFS general substrate transporter like domains"/>
    <property type="match status" value="1"/>
</dbReference>
<gene>
    <name evidence="9" type="ORF">BDV26DRAFT_287149</name>
</gene>
<evidence type="ECO:0000259" key="8">
    <source>
        <dbReference type="PROSITE" id="PS50850"/>
    </source>
</evidence>
<dbReference type="GO" id="GO:0022857">
    <property type="term" value="F:transmembrane transporter activity"/>
    <property type="evidence" value="ECO:0007669"/>
    <property type="project" value="InterPro"/>
</dbReference>
<evidence type="ECO:0000256" key="5">
    <source>
        <dbReference type="ARBA" id="ARBA00023136"/>
    </source>
</evidence>
<keyword evidence="5 7" id="KW-0472">Membrane</keyword>
<protein>
    <submittedName>
        <fullName evidence="9">Major facilitator superfamily domain-containing protein</fullName>
    </submittedName>
</protein>
<evidence type="ECO:0000256" key="6">
    <source>
        <dbReference type="SAM" id="MobiDB-lite"/>
    </source>
</evidence>
<evidence type="ECO:0000256" key="4">
    <source>
        <dbReference type="ARBA" id="ARBA00022989"/>
    </source>
</evidence>
<comment type="subcellular location">
    <subcellularLocation>
        <location evidence="1">Membrane</location>
        <topology evidence="1">Multi-pass membrane protein</topology>
    </subcellularLocation>
</comment>
<accession>A0A5N7BQH3</accession>
<dbReference type="PROSITE" id="PS50850">
    <property type="entry name" value="MFS"/>
    <property type="match status" value="1"/>
</dbReference>
<keyword evidence="10" id="KW-1185">Reference proteome</keyword>
<dbReference type="InterPro" id="IPR036259">
    <property type="entry name" value="MFS_trans_sf"/>
</dbReference>
<dbReference type="AlphaFoldDB" id="A0A5N7BQH3"/>
<dbReference type="InterPro" id="IPR020846">
    <property type="entry name" value="MFS_dom"/>
</dbReference>
<keyword evidence="2" id="KW-0813">Transport</keyword>
<evidence type="ECO:0000256" key="2">
    <source>
        <dbReference type="ARBA" id="ARBA00022448"/>
    </source>
</evidence>
<evidence type="ECO:0000256" key="7">
    <source>
        <dbReference type="SAM" id="Phobius"/>
    </source>
</evidence>
<dbReference type="PANTHER" id="PTHR43791:SF21">
    <property type="entry name" value="MAJOR FACILITATOR SUPERFAMILY (MFS) PROFILE DOMAIN-CONTAINING PROTEIN"/>
    <property type="match status" value="1"/>
</dbReference>
<dbReference type="Pfam" id="PF07690">
    <property type="entry name" value="MFS_1"/>
    <property type="match status" value="1"/>
</dbReference>
<feature type="region of interest" description="Disordered" evidence="6">
    <location>
        <begin position="1"/>
        <end position="20"/>
    </location>
</feature>
<keyword evidence="4 7" id="KW-1133">Transmembrane helix</keyword>
<feature type="transmembrane region" description="Helical" evidence="7">
    <location>
        <begin position="191"/>
        <end position="214"/>
    </location>
</feature>
<dbReference type="EMBL" id="ML736153">
    <property type="protein sequence ID" value="KAE8383727.1"/>
    <property type="molecule type" value="Genomic_DNA"/>
</dbReference>
<evidence type="ECO:0000256" key="3">
    <source>
        <dbReference type="ARBA" id="ARBA00022692"/>
    </source>
</evidence>
<proteinExistence type="predicted"/>
<organism evidence="9 10">
    <name type="scientific">Aspergillus bertholletiae</name>
    <dbReference type="NCBI Taxonomy" id="1226010"/>
    <lineage>
        <taxon>Eukaryota</taxon>
        <taxon>Fungi</taxon>
        <taxon>Dikarya</taxon>
        <taxon>Ascomycota</taxon>
        <taxon>Pezizomycotina</taxon>
        <taxon>Eurotiomycetes</taxon>
        <taxon>Eurotiomycetidae</taxon>
        <taxon>Eurotiales</taxon>
        <taxon>Aspergillaceae</taxon>
        <taxon>Aspergillus</taxon>
        <taxon>Aspergillus subgen. Circumdati</taxon>
    </lineage>
</organism>
<keyword evidence="3 7" id="KW-0812">Transmembrane</keyword>
<feature type="transmembrane region" description="Helical" evidence="7">
    <location>
        <begin position="226"/>
        <end position="245"/>
    </location>
</feature>
<dbReference type="OrthoDB" id="2985014at2759"/>
<dbReference type="PANTHER" id="PTHR43791">
    <property type="entry name" value="PERMEASE-RELATED"/>
    <property type="match status" value="1"/>
</dbReference>
<feature type="transmembrane region" description="Helical" evidence="7">
    <location>
        <begin position="160"/>
        <end position="184"/>
    </location>
</feature>
<evidence type="ECO:0000313" key="9">
    <source>
        <dbReference type="EMBL" id="KAE8383727.1"/>
    </source>
</evidence>
<evidence type="ECO:0000256" key="1">
    <source>
        <dbReference type="ARBA" id="ARBA00004141"/>
    </source>
</evidence>
<feature type="transmembrane region" description="Helical" evidence="7">
    <location>
        <begin position="102"/>
        <end position="121"/>
    </location>
</feature>
<name>A0A5N7BQH3_9EURO</name>
<dbReference type="SUPFAM" id="SSF103473">
    <property type="entry name" value="MFS general substrate transporter"/>
    <property type="match status" value="1"/>
</dbReference>
<dbReference type="Proteomes" id="UP000326198">
    <property type="component" value="Unassembled WGS sequence"/>
</dbReference>
<dbReference type="GO" id="GO:0016020">
    <property type="term" value="C:membrane"/>
    <property type="evidence" value="ECO:0007669"/>
    <property type="project" value="UniProtKB-SubCell"/>
</dbReference>
<dbReference type="InterPro" id="IPR011701">
    <property type="entry name" value="MFS"/>
</dbReference>